<evidence type="ECO:0000313" key="2">
    <source>
        <dbReference type="Proteomes" id="UP001221142"/>
    </source>
</evidence>
<organism evidence="1 2">
    <name type="scientific">Roridomyces roridus</name>
    <dbReference type="NCBI Taxonomy" id="1738132"/>
    <lineage>
        <taxon>Eukaryota</taxon>
        <taxon>Fungi</taxon>
        <taxon>Dikarya</taxon>
        <taxon>Basidiomycota</taxon>
        <taxon>Agaricomycotina</taxon>
        <taxon>Agaricomycetes</taxon>
        <taxon>Agaricomycetidae</taxon>
        <taxon>Agaricales</taxon>
        <taxon>Marasmiineae</taxon>
        <taxon>Mycenaceae</taxon>
        <taxon>Roridomyces</taxon>
    </lineage>
</organism>
<reference evidence="1" key="1">
    <citation type="submission" date="2023-03" db="EMBL/GenBank/DDBJ databases">
        <title>Massive genome expansion in bonnet fungi (Mycena s.s.) driven by repeated elements and novel gene families across ecological guilds.</title>
        <authorList>
            <consortium name="Lawrence Berkeley National Laboratory"/>
            <person name="Harder C.B."/>
            <person name="Miyauchi S."/>
            <person name="Viragh M."/>
            <person name="Kuo A."/>
            <person name="Thoen E."/>
            <person name="Andreopoulos B."/>
            <person name="Lu D."/>
            <person name="Skrede I."/>
            <person name="Drula E."/>
            <person name="Henrissat B."/>
            <person name="Morin E."/>
            <person name="Kohler A."/>
            <person name="Barry K."/>
            <person name="LaButti K."/>
            <person name="Morin E."/>
            <person name="Salamov A."/>
            <person name="Lipzen A."/>
            <person name="Mereny Z."/>
            <person name="Hegedus B."/>
            <person name="Baldrian P."/>
            <person name="Stursova M."/>
            <person name="Weitz H."/>
            <person name="Taylor A."/>
            <person name="Grigoriev I.V."/>
            <person name="Nagy L.G."/>
            <person name="Martin F."/>
            <person name="Kauserud H."/>
        </authorList>
    </citation>
    <scope>NUCLEOTIDE SEQUENCE</scope>
    <source>
        <strain evidence="1">9284</strain>
    </source>
</reference>
<protein>
    <recommendedName>
        <fullName evidence="3">F-box domain-containing protein</fullName>
    </recommendedName>
</protein>
<keyword evidence="2" id="KW-1185">Reference proteome</keyword>
<comment type="caution">
    <text evidence="1">The sequence shown here is derived from an EMBL/GenBank/DDBJ whole genome shotgun (WGS) entry which is preliminary data.</text>
</comment>
<dbReference type="AlphaFoldDB" id="A0AAD7C3F9"/>
<evidence type="ECO:0008006" key="3">
    <source>
        <dbReference type="Google" id="ProtNLM"/>
    </source>
</evidence>
<dbReference type="SUPFAM" id="SSF52047">
    <property type="entry name" value="RNI-like"/>
    <property type="match status" value="1"/>
</dbReference>
<sequence length="357" mass="40259">MDFPPEIWLYIHRLASPPSLLMAARSEELNYVPPQNPFHTVSLQDILSFLLVSRLWYSLAKELLYENIAATSDPRRFDALCDALEQPGTAALVRSVLLTHSHVHNFAILPLCTRVEVVCQPDATLSWGFSGSSAGAIPFPTFESLKHVYWTESVVTSEFLRGLLAAAPNLEHLFVQPSGQLEFPPAGELSLPSLPHLRRLECINLDNHAGVVQLDLTRLVRLNCGPRLPFPAVPALVTLKLFGSRKTIDFASIFERCPRLRHLSYDIWNAVVAPASQQAVLVLDEMRLHSVVTVIRDWRPIEEHFSLITSPEFPHVKRLVLEGMWYRVVGDVRFMPFKEGLRARGVQLEFPEGFVCL</sequence>
<proteinExistence type="predicted"/>
<dbReference type="EMBL" id="JARKIF010000006">
    <property type="protein sequence ID" value="KAJ7636729.1"/>
    <property type="molecule type" value="Genomic_DNA"/>
</dbReference>
<dbReference type="Gene3D" id="3.80.10.10">
    <property type="entry name" value="Ribonuclease Inhibitor"/>
    <property type="match status" value="1"/>
</dbReference>
<gene>
    <name evidence="1" type="ORF">FB45DRAFT_907194</name>
</gene>
<name>A0AAD7C3F9_9AGAR</name>
<dbReference type="InterPro" id="IPR032675">
    <property type="entry name" value="LRR_dom_sf"/>
</dbReference>
<evidence type="ECO:0000313" key="1">
    <source>
        <dbReference type="EMBL" id="KAJ7636729.1"/>
    </source>
</evidence>
<accession>A0AAD7C3F9</accession>
<dbReference type="Proteomes" id="UP001221142">
    <property type="component" value="Unassembled WGS sequence"/>
</dbReference>